<comment type="caution">
    <text evidence="1">The sequence shown here is derived from an EMBL/GenBank/DDBJ whole genome shotgun (WGS) entry which is preliminary data.</text>
</comment>
<protein>
    <submittedName>
        <fullName evidence="1">Uncharacterized protein</fullName>
    </submittedName>
</protein>
<evidence type="ECO:0000313" key="1">
    <source>
        <dbReference type="EMBL" id="KAK3781377.1"/>
    </source>
</evidence>
<dbReference type="Proteomes" id="UP001283361">
    <property type="component" value="Unassembled WGS sequence"/>
</dbReference>
<dbReference type="AlphaFoldDB" id="A0AAE1A722"/>
<gene>
    <name evidence="1" type="ORF">RRG08_019003</name>
</gene>
<evidence type="ECO:0000313" key="2">
    <source>
        <dbReference type="Proteomes" id="UP001283361"/>
    </source>
</evidence>
<proteinExistence type="predicted"/>
<accession>A0AAE1A722</accession>
<sequence length="163" mass="18040">MLGQLWTRTSSDVVAPRLLSGEKQAIAGHAHLTFLPVAPGLGHPHKQERVWPLDEGERFLIGWACVYTRNPGLFGDTHEQPKWTHRRTIWLGQLCSPMSPKFLCRPASLLSLTLDSAGRMCLPRGLSVASRGVQCRSRVDHQQLSVHPSTDRSWAQAAETAAS</sequence>
<keyword evidence="2" id="KW-1185">Reference proteome</keyword>
<name>A0AAE1A722_9GAST</name>
<dbReference type="EMBL" id="JAWDGP010002624">
    <property type="protein sequence ID" value="KAK3781377.1"/>
    <property type="molecule type" value="Genomic_DNA"/>
</dbReference>
<organism evidence="1 2">
    <name type="scientific">Elysia crispata</name>
    <name type="common">lettuce slug</name>
    <dbReference type="NCBI Taxonomy" id="231223"/>
    <lineage>
        <taxon>Eukaryota</taxon>
        <taxon>Metazoa</taxon>
        <taxon>Spiralia</taxon>
        <taxon>Lophotrochozoa</taxon>
        <taxon>Mollusca</taxon>
        <taxon>Gastropoda</taxon>
        <taxon>Heterobranchia</taxon>
        <taxon>Euthyneura</taxon>
        <taxon>Panpulmonata</taxon>
        <taxon>Sacoglossa</taxon>
        <taxon>Placobranchoidea</taxon>
        <taxon>Plakobranchidae</taxon>
        <taxon>Elysia</taxon>
    </lineage>
</organism>
<reference evidence="1" key="1">
    <citation type="journal article" date="2023" name="G3 (Bethesda)">
        <title>A reference genome for the long-term kleptoplast-retaining sea slug Elysia crispata morphotype clarki.</title>
        <authorList>
            <person name="Eastman K.E."/>
            <person name="Pendleton A.L."/>
            <person name="Shaikh M.A."/>
            <person name="Suttiyut T."/>
            <person name="Ogas R."/>
            <person name="Tomko P."/>
            <person name="Gavelis G."/>
            <person name="Widhalm J.R."/>
            <person name="Wisecaver J.H."/>
        </authorList>
    </citation>
    <scope>NUCLEOTIDE SEQUENCE</scope>
    <source>
        <strain evidence="1">ECLA1</strain>
    </source>
</reference>